<feature type="transmembrane region" description="Helical" evidence="6">
    <location>
        <begin position="51"/>
        <end position="73"/>
    </location>
</feature>
<keyword evidence="4 6" id="KW-1133">Transmembrane helix</keyword>
<name>A0AA38HN60_9CUCU</name>
<sequence length="106" mass="12104">MNYSDYYENMKDIPGASETVQDHRNLHAWSNATQDKLPINMRFNEGHQLSIIVYSILMVFSAIANTTVLVLIVKRRRKTPSRINTMLMHLAIADLLVSTKEILNSA</sequence>
<dbReference type="InterPro" id="IPR000276">
    <property type="entry name" value="GPCR_Rhodpsn"/>
</dbReference>
<dbReference type="EMBL" id="JALNTZ010000010">
    <property type="protein sequence ID" value="KAJ3640369.1"/>
    <property type="molecule type" value="Genomic_DNA"/>
</dbReference>
<dbReference type="Gene3D" id="1.20.1070.10">
    <property type="entry name" value="Rhodopsin 7-helix transmembrane proteins"/>
    <property type="match status" value="1"/>
</dbReference>
<reference evidence="8" key="1">
    <citation type="journal article" date="2023" name="G3 (Bethesda)">
        <title>Whole genome assemblies of Zophobas morio and Tenebrio molitor.</title>
        <authorList>
            <person name="Kaur S."/>
            <person name="Stinson S.A."/>
            <person name="diCenzo G.C."/>
        </authorList>
    </citation>
    <scope>NUCLEOTIDE SEQUENCE</scope>
    <source>
        <strain evidence="8">QUZm001</strain>
    </source>
</reference>
<evidence type="ECO:0000256" key="4">
    <source>
        <dbReference type="ARBA" id="ARBA00022989"/>
    </source>
</evidence>
<dbReference type="Proteomes" id="UP001168821">
    <property type="component" value="Unassembled WGS sequence"/>
</dbReference>
<evidence type="ECO:0000313" key="9">
    <source>
        <dbReference type="Proteomes" id="UP001168821"/>
    </source>
</evidence>
<feature type="domain" description="G-protein coupled receptors family 1 profile" evidence="7">
    <location>
        <begin position="64"/>
        <end position="106"/>
    </location>
</feature>
<gene>
    <name evidence="8" type="ORF">Zmor_003671</name>
</gene>
<dbReference type="PROSITE" id="PS50262">
    <property type="entry name" value="G_PROTEIN_RECEP_F1_2"/>
    <property type="match status" value="1"/>
</dbReference>
<evidence type="ECO:0000256" key="3">
    <source>
        <dbReference type="ARBA" id="ARBA00022692"/>
    </source>
</evidence>
<evidence type="ECO:0000256" key="5">
    <source>
        <dbReference type="ARBA" id="ARBA00023136"/>
    </source>
</evidence>
<protein>
    <recommendedName>
        <fullName evidence="7">G-protein coupled receptors family 1 profile domain-containing protein</fullName>
    </recommendedName>
</protein>
<keyword evidence="5 6" id="KW-0472">Membrane</keyword>
<comment type="caution">
    <text evidence="8">The sequence shown here is derived from an EMBL/GenBank/DDBJ whole genome shotgun (WGS) entry which is preliminary data.</text>
</comment>
<evidence type="ECO:0000313" key="8">
    <source>
        <dbReference type="EMBL" id="KAJ3640369.1"/>
    </source>
</evidence>
<organism evidence="8 9">
    <name type="scientific">Zophobas morio</name>
    <dbReference type="NCBI Taxonomy" id="2755281"/>
    <lineage>
        <taxon>Eukaryota</taxon>
        <taxon>Metazoa</taxon>
        <taxon>Ecdysozoa</taxon>
        <taxon>Arthropoda</taxon>
        <taxon>Hexapoda</taxon>
        <taxon>Insecta</taxon>
        <taxon>Pterygota</taxon>
        <taxon>Neoptera</taxon>
        <taxon>Endopterygota</taxon>
        <taxon>Coleoptera</taxon>
        <taxon>Polyphaga</taxon>
        <taxon>Cucujiformia</taxon>
        <taxon>Tenebrionidae</taxon>
        <taxon>Zophobas</taxon>
    </lineage>
</organism>
<evidence type="ECO:0000256" key="2">
    <source>
        <dbReference type="ARBA" id="ARBA00010663"/>
    </source>
</evidence>
<comment type="subcellular location">
    <subcellularLocation>
        <location evidence="1">Membrane</location>
    </subcellularLocation>
</comment>
<keyword evidence="9" id="KW-1185">Reference proteome</keyword>
<evidence type="ECO:0000256" key="6">
    <source>
        <dbReference type="SAM" id="Phobius"/>
    </source>
</evidence>
<evidence type="ECO:0000256" key="1">
    <source>
        <dbReference type="ARBA" id="ARBA00004370"/>
    </source>
</evidence>
<proteinExistence type="inferred from homology"/>
<dbReference type="PRINTS" id="PR00237">
    <property type="entry name" value="GPCRRHODOPSN"/>
</dbReference>
<comment type="similarity">
    <text evidence="2">Belongs to the G-protein coupled receptor 1 family.</text>
</comment>
<dbReference type="SUPFAM" id="SSF81321">
    <property type="entry name" value="Family A G protein-coupled receptor-like"/>
    <property type="match status" value="1"/>
</dbReference>
<evidence type="ECO:0000259" key="7">
    <source>
        <dbReference type="PROSITE" id="PS50262"/>
    </source>
</evidence>
<accession>A0AA38HN60</accession>
<dbReference type="AlphaFoldDB" id="A0AA38HN60"/>
<dbReference type="InterPro" id="IPR017452">
    <property type="entry name" value="GPCR_Rhodpsn_7TM"/>
</dbReference>
<dbReference type="GO" id="GO:0016020">
    <property type="term" value="C:membrane"/>
    <property type="evidence" value="ECO:0007669"/>
    <property type="project" value="UniProtKB-SubCell"/>
</dbReference>
<keyword evidence="3 6" id="KW-0812">Transmembrane</keyword>
<dbReference type="GO" id="GO:0004930">
    <property type="term" value="F:G protein-coupled receptor activity"/>
    <property type="evidence" value="ECO:0007669"/>
    <property type="project" value="InterPro"/>
</dbReference>